<dbReference type="AlphaFoldDB" id="A0A381E322"/>
<keyword evidence="4 7" id="KW-0812">Transmembrane</keyword>
<comment type="similarity">
    <text evidence="2">Belongs to the UPF0410 family.</text>
</comment>
<proteinExistence type="inferred from homology"/>
<dbReference type="Pfam" id="PF04226">
    <property type="entry name" value="Transgly_assoc"/>
    <property type="match status" value="1"/>
</dbReference>
<dbReference type="PANTHER" id="PTHR33884:SF7">
    <property type="entry name" value="BSL8023 PROTEIN"/>
    <property type="match status" value="1"/>
</dbReference>
<comment type="subcellular location">
    <subcellularLocation>
        <location evidence="1">Cell membrane</location>
        <topology evidence="1">Multi-pass membrane protein</topology>
    </subcellularLocation>
</comment>
<evidence type="ECO:0000313" key="9">
    <source>
        <dbReference type="Proteomes" id="UP000254572"/>
    </source>
</evidence>
<reference evidence="8 9" key="1">
    <citation type="submission" date="2018-06" db="EMBL/GenBank/DDBJ databases">
        <authorList>
            <consortium name="Pathogen Informatics"/>
            <person name="Doyle S."/>
        </authorList>
    </citation>
    <scope>NUCLEOTIDE SEQUENCE [LARGE SCALE GENOMIC DNA]</scope>
    <source>
        <strain evidence="8 9">NCTC13294</strain>
    </source>
</reference>
<keyword evidence="3" id="KW-1003">Cell membrane</keyword>
<evidence type="ECO:0000313" key="8">
    <source>
        <dbReference type="EMBL" id="SUX20575.1"/>
    </source>
</evidence>
<sequence length="87" mass="9040">MTIHLNQNLLYMIAIGFIIGLIARALMPGRDNLGCVLTTGLGIAGAVAAGLIGRELGLYRLGQPAGFIASVLGAILILALLRLVSNR</sequence>
<evidence type="ECO:0000256" key="2">
    <source>
        <dbReference type="ARBA" id="ARBA00011006"/>
    </source>
</evidence>
<dbReference type="InterPro" id="IPR007341">
    <property type="entry name" value="Transgly_assoc"/>
</dbReference>
<name>A0A381E322_9GAMM</name>
<evidence type="ECO:0000256" key="3">
    <source>
        <dbReference type="ARBA" id="ARBA00022475"/>
    </source>
</evidence>
<keyword evidence="5 7" id="KW-1133">Transmembrane helix</keyword>
<accession>A0A381E322</accession>
<dbReference type="PANTHER" id="PTHR33884">
    <property type="entry name" value="UPF0410 PROTEIN YMGE"/>
    <property type="match status" value="1"/>
</dbReference>
<dbReference type="OrthoDB" id="9811343at2"/>
<evidence type="ECO:0000256" key="7">
    <source>
        <dbReference type="SAM" id="Phobius"/>
    </source>
</evidence>
<keyword evidence="9" id="KW-1185">Reference proteome</keyword>
<feature type="transmembrane region" description="Helical" evidence="7">
    <location>
        <begin position="65"/>
        <end position="84"/>
    </location>
</feature>
<dbReference type="RefSeq" id="WP_006985631.1">
    <property type="nucleotide sequence ID" value="NZ_CABMOK010000088.1"/>
</dbReference>
<protein>
    <submittedName>
        <fullName evidence="8">Transglycosylase associated protein</fullName>
    </submittedName>
</protein>
<organism evidence="8 9">
    <name type="scientific">Cardiobacterium valvarum</name>
    <dbReference type="NCBI Taxonomy" id="194702"/>
    <lineage>
        <taxon>Bacteria</taxon>
        <taxon>Pseudomonadati</taxon>
        <taxon>Pseudomonadota</taxon>
        <taxon>Gammaproteobacteria</taxon>
        <taxon>Cardiobacteriales</taxon>
        <taxon>Cardiobacteriaceae</taxon>
        <taxon>Cardiobacterium</taxon>
    </lineage>
</organism>
<dbReference type="EMBL" id="UFUW01000001">
    <property type="protein sequence ID" value="SUX20575.1"/>
    <property type="molecule type" value="Genomic_DNA"/>
</dbReference>
<keyword evidence="6 7" id="KW-0472">Membrane</keyword>
<feature type="transmembrane region" description="Helical" evidence="7">
    <location>
        <begin position="6"/>
        <end position="26"/>
    </location>
</feature>
<evidence type="ECO:0000256" key="5">
    <source>
        <dbReference type="ARBA" id="ARBA00022989"/>
    </source>
</evidence>
<gene>
    <name evidence="8" type="ORF">NCTC13294_00778</name>
</gene>
<feature type="transmembrane region" description="Helical" evidence="7">
    <location>
        <begin position="33"/>
        <end position="53"/>
    </location>
</feature>
<evidence type="ECO:0000256" key="6">
    <source>
        <dbReference type="ARBA" id="ARBA00023136"/>
    </source>
</evidence>
<dbReference type="Proteomes" id="UP000254572">
    <property type="component" value="Unassembled WGS sequence"/>
</dbReference>
<dbReference type="GO" id="GO:0005886">
    <property type="term" value="C:plasma membrane"/>
    <property type="evidence" value="ECO:0007669"/>
    <property type="project" value="UniProtKB-SubCell"/>
</dbReference>
<evidence type="ECO:0000256" key="4">
    <source>
        <dbReference type="ARBA" id="ARBA00022692"/>
    </source>
</evidence>
<evidence type="ECO:0000256" key="1">
    <source>
        <dbReference type="ARBA" id="ARBA00004651"/>
    </source>
</evidence>